<organism evidence="1 2">
    <name type="scientific">Aeromonas schubertii</name>
    <dbReference type="NCBI Taxonomy" id="652"/>
    <lineage>
        <taxon>Bacteria</taxon>
        <taxon>Pseudomonadati</taxon>
        <taxon>Pseudomonadota</taxon>
        <taxon>Gammaproteobacteria</taxon>
        <taxon>Aeromonadales</taxon>
        <taxon>Aeromonadaceae</taxon>
        <taxon>Aeromonas</taxon>
    </lineage>
</organism>
<dbReference type="InterPro" id="IPR005262">
    <property type="entry name" value="MJ1255-like"/>
</dbReference>
<name>A0A0S2SFL1_9GAMM</name>
<accession>A0A0S2SFL1</accession>
<dbReference type="NCBIfam" id="TIGR00661">
    <property type="entry name" value="MJ1255"/>
    <property type="match status" value="1"/>
</dbReference>
<protein>
    <submittedName>
        <fullName evidence="1">Glycosyltransferase</fullName>
    </submittedName>
</protein>
<dbReference type="Pfam" id="PF13528">
    <property type="entry name" value="Glyco_trans_1_3"/>
    <property type="match status" value="1"/>
</dbReference>
<dbReference type="SUPFAM" id="SSF53756">
    <property type="entry name" value="UDP-Glycosyltransferase/glycogen phosphorylase"/>
    <property type="match status" value="1"/>
</dbReference>
<keyword evidence="1" id="KW-0808">Transferase</keyword>
<dbReference type="Gene3D" id="3.40.50.2000">
    <property type="entry name" value="Glycogen Phosphorylase B"/>
    <property type="match status" value="1"/>
</dbReference>
<dbReference type="PATRIC" id="fig|652.5.peg.3950"/>
<dbReference type="Proteomes" id="UP000058114">
    <property type="component" value="Chromosome"/>
</dbReference>
<dbReference type="EMBL" id="CP013067">
    <property type="protein sequence ID" value="ALP40510.1"/>
    <property type="molecule type" value="Genomic_DNA"/>
</dbReference>
<sequence>MMRILFGVQGTGNGHIARSRTLARALAGSGVQVDYLLSGREPEGYFDMEAFGDYRAFAGLTFVSHEGRISPWRTLTASHPMRFWNDLSAIDCRGYDLVISDFEPLTAYAARRAGCPTLGISHQASFEWPVPRWGENGFNRWLMRHFAPVQRQIGLHWFHFGAPLLPPIIDALQPSPDNGTLLVYLPFEGVAQIQGLLSRFTLHRFVCFHPEVQTPCQWRNIEFRPPCRQGFIDALRGCRGVISNAGFELASEALSLGKKLLVKPLRGQFEQLTNGRSLALMGLATLMDSLDANTLRRWLDEEGAGRVVWPNVAQALTQWLVAGASEPLESLSRRLWLQTQFPEEVSERLCELGAKEGSGAGWLATERGH</sequence>
<proteinExistence type="predicted"/>
<evidence type="ECO:0000313" key="2">
    <source>
        <dbReference type="Proteomes" id="UP000058114"/>
    </source>
</evidence>
<dbReference type="GO" id="GO:0016740">
    <property type="term" value="F:transferase activity"/>
    <property type="evidence" value="ECO:0007669"/>
    <property type="project" value="UniProtKB-KW"/>
</dbReference>
<dbReference type="KEGG" id="asr:WL1483_1091"/>
<reference evidence="2" key="1">
    <citation type="submission" date="2015-10" db="EMBL/GenBank/DDBJ databases">
        <title>Complete Genome Sequence of Aeromonas schubertii strain WL1483.</title>
        <authorList>
            <person name="Liu L."/>
        </authorList>
    </citation>
    <scope>NUCLEOTIDE SEQUENCE [LARGE SCALE GENOMIC DNA]</scope>
    <source>
        <strain evidence="2">WL1483</strain>
    </source>
</reference>
<dbReference type="AlphaFoldDB" id="A0A0S2SFL1"/>
<evidence type="ECO:0000313" key="1">
    <source>
        <dbReference type="EMBL" id="ALP40510.1"/>
    </source>
</evidence>
<gene>
    <name evidence="1" type="ORF">WL1483_1091</name>
</gene>
<reference evidence="1 2" key="2">
    <citation type="journal article" date="2016" name="Genome Announc.">
        <title>Complete Genome Sequence of the Highly Virulent Aeromonas schubertii Strain WL1483, Isolated from Diseased Snakehead Fish (Channa argus) in China.</title>
        <authorList>
            <person name="Liu L."/>
            <person name="Li N."/>
            <person name="Zhang D."/>
            <person name="Fu X."/>
            <person name="Shi C."/>
            <person name="Lin Q."/>
            <person name="Hao G."/>
        </authorList>
    </citation>
    <scope>NUCLEOTIDE SEQUENCE [LARGE SCALE GENOMIC DNA]</scope>
    <source>
        <strain evidence="1 2">WL1483</strain>
    </source>
</reference>